<dbReference type="Proteomes" id="UP001295469">
    <property type="component" value="Chromosome C02"/>
</dbReference>
<evidence type="ECO:0000256" key="2">
    <source>
        <dbReference type="SAM" id="MobiDB-lite"/>
    </source>
</evidence>
<reference evidence="4 5" key="1">
    <citation type="journal article" date="2014" name="Science">
        <title>Plant genetics. Early allopolyploid evolution in the post-Neolithic Brassica napus oilseed genome.</title>
        <authorList>
            <person name="Chalhoub B."/>
            <person name="Denoeud F."/>
            <person name="Liu S."/>
            <person name="Parkin I.A."/>
            <person name="Tang H."/>
            <person name="Wang X."/>
            <person name="Chiquet J."/>
            <person name="Belcram H."/>
            <person name="Tong C."/>
            <person name="Samans B."/>
            <person name="Correa M."/>
            <person name="Da Silva C."/>
            <person name="Just J."/>
            <person name="Falentin C."/>
            <person name="Koh C.S."/>
            <person name="Le Clainche I."/>
            <person name="Bernard M."/>
            <person name="Bento P."/>
            <person name="Noel B."/>
            <person name="Labadie K."/>
            <person name="Alberti A."/>
            <person name="Charles M."/>
            <person name="Arnaud D."/>
            <person name="Guo H."/>
            <person name="Daviaud C."/>
            <person name="Alamery S."/>
            <person name="Jabbari K."/>
            <person name="Zhao M."/>
            <person name="Edger P.P."/>
            <person name="Chelaifa H."/>
            <person name="Tack D."/>
            <person name="Lassalle G."/>
            <person name="Mestiri I."/>
            <person name="Schnel N."/>
            <person name="Le Paslier M.C."/>
            <person name="Fan G."/>
            <person name="Renault V."/>
            <person name="Bayer P.E."/>
            <person name="Golicz A.A."/>
            <person name="Manoli S."/>
            <person name="Lee T.H."/>
            <person name="Thi V.H."/>
            <person name="Chalabi S."/>
            <person name="Hu Q."/>
            <person name="Fan C."/>
            <person name="Tollenaere R."/>
            <person name="Lu Y."/>
            <person name="Battail C."/>
            <person name="Shen J."/>
            <person name="Sidebottom C.H."/>
            <person name="Wang X."/>
            <person name="Canaguier A."/>
            <person name="Chauveau A."/>
            <person name="Berard A."/>
            <person name="Deniot G."/>
            <person name="Guan M."/>
            <person name="Liu Z."/>
            <person name="Sun F."/>
            <person name="Lim Y.P."/>
            <person name="Lyons E."/>
            <person name="Town C.D."/>
            <person name="Bancroft I."/>
            <person name="Wang X."/>
            <person name="Meng J."/>
            <person name="Ma J."/>
            <person name="Pires J.C."/>
            <person name="King G.J."/>
            <person name="Brunel D."/>
            <person name="Delourme R."/>
            <person name="Renard M."/>
            <person name="Aury J.M."/>
            <person name="Adams K.L."/>
            <person name="Batley J."/>
            <person name="Snowdon R.J."/>
            <person name="Tost J."/>
            <person name="Edwards D."/>
            <person name="Zhou Y."/>
            <person name="Hua W."/>
            <person name="Sharpe A.G."/>
            <person name="Paterson A.H."/>
            <person name="Guan C."/>
            <person name="Wincker P."/>
        </authorList>
    </citation>
    <scope>NUCLEOTIDE SEQUENCE [LARGE SCALE GENOMIC DNA]</scope>
    <source>
        <strain evidence="5">cv. Darmor-bzh</strain>
    </source>
</reference>
<dbReference type="EMBL" id="HG994366">
    <property type="protein sequence ID" value="CAF1902407.1"/>
    <property type="molecule type" value="Genomic_DNA"/>
</dbReference>
<feature type="region of interest" description="Disordered" evidence="2">
    <location>
        <begin position="93"/>
        <end position="112"/>
    </location>
</feature>
<dbReference type="Gene3D" id="1.25.40.20">
    <property type="entry name" value="Ankyrin repeat-containing domain"/>
    <property type="match status" value="1"/>
</dbReference>
<dbReference type="STRING" id="3708.A0A078I9J2"/>
<dbReference type="Proteomes" id="UP000028999">
    <property type="component" value="Unassembled WGS sequence"/>
</dbReference>
<dbReference type="OMA" id="TICGCHE"/>
<dbReference type="AlphaFoldDB" id="A0A078I9J2"/>
<reference evidence="4" key="2">
    <citation type="submission" date="2014-06" db="EMBL/GenBank/DDBJ databases">
        <authorList>
            <person name="Genoscope - CEA"/>
        </authorList>
    </citation>
    <scope>NUCLEOTIDE SEQUENCE</scope>
</reference>
<evidence type="ECO:0000313" key="5">
    <source>
        <dbReference type="Proteomes" id="UP000028999"/>
    </source>
</evidence>
<sequence length="124" mass="13848">MTMRRNLEENRSTPLHLTARSGSIDSVRKLLASGADRLQRDASGYYKHYEDTICGCHEIQAQSLTHLLQRLLSGITVKALMDANREREKTILNGTTYSLPSPPSFSDTASDDDNLSEVILRPLT</sequence>
<dbReference type="InterPro" id="IPR002110">
    <property type="entry name" value="Ankyrin_rpt"/>
</dbReference>
<proteinExistence type="predicted"/>
<keyword evidence="1" id="KW-0040">ANK repeat</keyword>
<dbReference type="PROSITE" id="PS50088">
    <property type="entry name" value="ANK_REPEAT"/>
    <property type="match status" value="1"/>
</dbReference>
<dbReference type="PROSITE" id="PS50297">
    <property type="entry name" value="ANK_REP_REGION"/>
    <property type="match status" value="1"/>
</dbReference>
<evidence type="ECO:0000313" key="4">
    <source>
        <dbReference type="EMBL" id="CDY46044.1"/>
    </source>
</evidence>
<keyword evidence="5" id="KW-1185">Reference proteome</keyword>
<name>A0A078I9J2_BRANA</name>
<dbReference type="EMBL" id="LK032647">
    <property type="protein sequence ID" value="CDY46044.1"/>
    <property type="molecule type" value="Genomic_DNA"/>
</dbReference>
<evidence type="ECO:0000256" key="1">
    <source>
        <dbReference type="PROSITE-ProRule" id="PRU00023"/>
    </source>
</evidence>
<dbReference type="InterPro" id="IPR036770">
    <property type="entry name" value="Ankyrin_rpt-contain_sf"/>
</dbReference>
<evidence type="ECO:0000313" key="3">
    <source>
        <dbReference type="EMBL" id="CAF1902407.1"/>
    </source>
</evidence>
<dbReference type="SUPFAM" id="SSF48403">
    <property type="entry name" value="Ankyrin repeat"/>
    <property type="match status" value="1"/>
</dbReference>
<dbReference type="PaxDb" id="3708-A0A078I9J2"/>
<dbReference type="Pfam" id="PF00023">
    <property type="entry name" value="Ank"/>
    <property type="match status" value="1"/>
</dbReference>
<feature type="repeat" description="ANK" evidence="1">
    <location>
        <begin position="10"/>
        <end position="42"/>
    </location>
</feature>
<organism evidence="4 5">
    <name type="scientific">Brassica napus</name>
    <name type="common">Rape</name>
    <dbReference type="NCBI Taxonomy" id="3708"/>
    <lineage>
        <taxon>Eukaryota</taxon>
        <taxon>Viridiplantae</taxon>
        <taxon>Streptophyta</taxon>
        <taxon>Embryophyta</taxon>
        <taxon>Tracheophyta</taxon>
        <taxon>Spermatophyta</taxon>
        <taxon>Magnoliopsida</taxon>
        <taxon>eudicotyledons</taxon>
        <taxon>Gunneridae</taxon>
        <taxon>Pentapetalae</taxon>
        <taxon>rosids</taxon>
        <taxon>malvids</taxon>
        <taxon>Brassicales</taxon>
        <taxon>Brassicaceae</taxon>
        <taxon>Brassiceae</taxon>
        <taxon>Brassica</taxon>
    </lineage>
</organism>
<dbReference type="Gramene" id="CDY46044">
    <property type="protein sequence ID" value="CDY46044"/>
    <property type="gene ID" value="GSBRNA2T00083172001"/>
</dbReference>
<accession>A0A078I9J2</accession>
<protein>
    <submittedName>
        <fullName evidence="3">(rape) hypothetical protein</fullName>
    </submittedName>
    <submittedName>
        <fullName evidence="4">BnaC02g17340D protein</fullName>
    </submittedName>
</protein>
<gene>
    <name evidence="4" type="primary">BnaC02g17340D</name>
    <name evidence="3" type="ORF">DARMORV10_C02P22740.1</name>
    <name evidence="4" type="ORF">GSBRNA2T00083172001</name>
</gene>
<feature type="compositionally biased region" description="Polar residues" evidence="2">
    <location>
        <begin position="93"/>
        <end position="108"/>
    </location>
</feature>
<reference evidence="3" key="3">
    <citation type="submission" date="2021-01" db="EMBL/GenBank/DDBJ databases">
        <authorList>
            <consortium name="Genoscope - CEA"/>
            <person name="William W."/>
        </authorList>
    </citation>
    <scope>NUCLEOTIDE SEQUENCE</scope>
</reference>